<keyword evidence="2" id="KW-1185">Reference proteome</keyword>
<dbReference type="EMBL" id="KN832011">
    <property type="protein sequence ID" value="KIN98856.1"/>
    <property type="molecule type" value="Genomic_DNA"/>
</dbReference>
<name>A0A0C3JMW7_PISTI</name>
<sequence length="242" mass="27393">MHHVASISWGGEIESCTQIILDLLFAEGTSKQKHRKDSTSDETFRRLVLCHCLPDRINLPPPRQCSNPTTSLCSTRNIGEGIRVVSIQSSVYSRSSYIAGSTGEDAVSVSMHHVFLYHLLSLPICRRTCLVNRVPHKVASEQRRTIAGQEERAGLLHFQWHWVSTASNVTAVCSAWCSLCHARFCICHTYACFQVLEMRAVGNLRNMFRIHVRVQEICTWREFGTVIEASSGIELRRHTEQV</sequence>
<accession>A0A0C3JMW7</accession>
<dbReference type="HOGENOM" id="CLU_1147578_0_0_1"/>
<evidence type="ECO:0000313" key="1">
    <source>
        <dbReference type="EMBL" id="KIN98856.1"/>
    </source>
</evidence>
<dbReference type="AlphaFoldDB" id="A0A0C3JMW7"/>
<dbReference type="Proteomes" id="UP000054217">
    <property type="component" value="Unassembled WGS sequence"/>
</dbReference>
<evidence type="ECO:0000313" key="2">
    <source>
        <dbReference type="Proteomes" id="UP000054217"/>
    </source>
</evidence>
<proteinExistence type="predicted"/>
<protein>
    <submittedName>
        <fullName evidence="1">Uncharacterized protein</fullName>
    </submittedName>
</protein>
<reference evidence="1 2" key="1">
    <citation type="submission" date="2014-04" db="EMBL/GenBank/DDBJ databases">
        <authorList>
            <consortium name="DOE Joint Genome Institute"/>
            <person name="Kuo A."/>
            <person name="Kohler A."/>
            <person name="Costa M.D."/>
            <person name="Nagy L.G."/>
            <person name="Floudas D."/>
            <person name="Copeland A."/>
            <person name="Barry K.W."/>
            <person name="Cichocki N."/>
            <person name="Veneault-Fourrey C."/>
            <person name="LaButti K."/>
            <person name="Lindquist E.A."/>
            <person name="Lipzen A."/>
            <person name="Lundell T."/>
            <person name="Morin E."/>
            <person name="Murat C."/>
            <person name="Sun H."/>
            <person name="Tunlid A."/>
            <person name="Henrissat B."/>
            <person name="Grigoriev I.V."/>
            <person name="Hibbett D.S."/>
            <person name="Martin F."/>
            <person name="Nordberg H.P."/>
            <person name="Cantor M.N."/>
            <person name="Hua S.X."/>
        </authorList>
    </citation>
    <scope>NUCLEOTIDE SEQUENCE [LARGE SCALE GENOMIC DNA]</scope>
    <source>
        <strain evidence="1 2">Marx 270</strain>
    </source>
</reference>
<organism evidence="1 2">
    <name type="scientific">Pisolithus tinctorius Marx 270</name>
    <dbReference type="NCBI Taxonomy" id="870435"/>
    <lineage>
        <taxon>Eukaryota</taxon>
        <taxon>Fungi</taxon>
        <taxon>Dikarya</taxon>
        <taxon>Basidiomycota</taxon>
        <taxon>Agaricomycotina</taxon>
        <taxon>Agaricomycetes</taxon>
        <taxon>Agaricomycetidae</taxon>
        <taxon>Boletales</taxon>
        <taxon>Sclerodermatineae</taxon>
        <taxon>Pisolithaceae</taxon>
        <taxon>Pisolithus</taxon>
    </lineage>
</organism>
<gene>
    <name evidence="1" type="ORF">M404DRAFT_825283</name>
</gene>
<dbReference type="InParanoid" id="A0A0C3JMW7"/>
<reference evidence="2" key="2">
    <citation type="submission" date="2015-01" db="EMBL/GenBank/DDBJ databases">
        <title>Evolutionary Origins and Diversification of the Mycorrhizal Mutualists.</title>
        <authorList>
            <consortium name="DOE Joint Genome Institute"/>
            <consortium name="Mycorrhizal Genomics Consortium"/>
            <person name="Kohler A."/>
            <person name="Kuo A."/>
            <person name="Nagy L.G."/>
            <person name="Floudas D."/>
            <person name="Copeland A."/>
            <person name="Barry K.W."/>
            <person name="Cichocki N."/>
            <person name="Veneault-Fourrey C."/>
            <person name="LaButti K."/>
            <person name="Lindquist E.A."/>
            <person name="Lipzen A."/>
            <person name="Lundell T."/>
            <person name="Morin E."/>
            <person name="Murat C."/>
            <person name="Riley R."/>
            <person name="Ohm R."/>
            <person name="Sun H."/>
            <person name="Tunlid A."/>
            <person name="Henrissat B."/>
            <person name="Grigoriev I.V."/>
            <person name="Hibbett D.S."/>
            <person name="Martin F."/>
        </authorList>
    </citation>
    <scope>NUCLEOTIDE SEQUENCE [LARGE SCALE GENOMIC DNA]</scope>
    <source>
        <strain evidence="2">Marx 270</strain>
    </source>
</reference>